<evidence type="ECO:0000313" key="3">
    <source>
        <dbReference type="Proteomes" id="UP000321577"/>
    </source>
</evidence>
<dbReference type="PANTHER" id="PTHR45431:SF3">
    <property type="entry name" value="RHODANESE-LIKE DOMAIN-CONTAINING PROTEIN 15, CHLOROPLASTIC"/>
    <property type="match status" value="1"/>
</dbReference>
<dbReference type="Pfam" id="PF00581">
    <property type="entry name" value="Rhodanese"/>
    <property type="match status" value="1"/>
</dbReference>
<name>A0A512M2L6_9BACT</name>
<accession>A0A512M2L6</accession>
<dbReference type="AlphaFoldDB" id="A0A512M2L6"/>
<dbReference type="PROSITE" id="PS50206">
    <property type="entry name" value="RHODANESE_3"/>
    <property type="match status" value="1"/>
</dbReference>
<dbReference type="InterPro" id="IPR036873">
    <property type="entry name" value="Rhodanese-like_dom_sf"/>
</dbReference>
<feature type="domain" description="Rhodanese" evidence="1">
    <location>
        <begin position="53"/>
        <end position="139"/>
    </location>
</feature>
<keyword evidence="3" id="KW-1185">Reference proteome</keyword>
<gene>
    <name evidence="2" type="ORF">BGE01nite_02760</name>
</gene>
<dbReference type="CDD" id="cd00158">
    <property type="entry name" value="RHOD"/>
    <property type="match status" value="1"/>
</dbReference>
<dbReference type="PANTHER" id="PTHR45431">
    <property type="entry name" value="RHODANESE-LIKE DOMAIN-CONTAINING PROTEIN 15, CHLOROPLASTIC"/>
    <property type="match status" value="1"/>
</dbReference>
<dbReference type="Gene3D" id="3.40.250.10">
    <property type="entry name" value="Rhodanese-like domain"/>
    <property type="match status" value="1"/>
</dbReference>
<evidence type="ECO:0000259" key="1">
    <source>
        <dbReference type="PROSITE" id="PS50206"/>
    </source>
</evidence>
<dbReference type="EMBL" id="BKAG01000001">
    <property type="protein sequence ID" value="GEP40985.1"/>
    <property type="molecule type" value="Genomic_DNA"/>
</dbReference>
<protein>
    <recommendedName>
        <fullName evidence="1">Rhodanese domain-containing protein</fullName>
    </recommendedName>
</protein>
<dbReference type="InterPro" id="IPR052367">
    <property type="entry name" value="Thiosulfate_ST/Rhodanese-like"/>
</dbReference>
<dbReference type="SMART" id="SM00450">
    <property type="entry name" value="RHOD"/>
    <property type="match status" value="1"/>
</dbReference>
<sequence length="139" mass="15837">MFRRMVWLVPLFVAAIVGWFIYESVWDAALFRAEPGRVCANLDATQSVEWLREHPDTQVLDVRSAREFSGGAVPGAVNVSTGSEDFDQQVSALDRHKPVLVYCAGGYRSRKAVEKLKALGFENIQHMHRGYLWWRRVAN</sequence>
<evidence type="ECO:0000313" key="2">
    <source>
        <dbReference type="EMBL" id="GEP40985.1"/>
    </source>
</evidence>
<dbReference type="InterPro" id="IPR001763">
    <property type="entry name" value="Rhodanese-like_dom"/>
</dbReference>
<dbReference type="Proteomes" id="UP000321577">
    <property type="component" value="Unassembled WGS sequence"/>
</dbReference>
<proteinExistence type="predicted"/>
<reference evidence="2 3" key="1">
    <citation type="submission" date="2019-07" db="EMBL/GenBank/DDBJ databases">
        <title>Whole genome shotgun sequence of Brevifollis gellanilyticus NBRC 108608.</title>
        <authorList>
            <person name="Hosoyama A."/>
            <person name="Uohara A."/>
            <person name="Ohji S."/>
            <person name="Ichikawa N."/>
        </authorList>
    </citation>
    <scope>NUCLEOTIDE SEQUENCE [LARGE SCALE GENOMIC DNA]</scope>
    <source>
        <strain evidence="2 3">NBRC 108608</strain>
    </source>
</reference>
<organism evidence="2 3">
    <name type="scientific">Brevifollis gellanilyticus</name>
    <dbReference type="NCBI Taxonomy" id="748831"/>
    <lineage>
        <taxon>Bacteria</taxon>
        <taxon>Pseudomonadati</taxon>
        <taxon>Verrucomicrobiota</taxon>
        <taxon>Verrucomicrobiia</taxon>
        <taxon>Verrucomicrobiales</taxon>
        <taxon>Verrucomicrobiaceae</taxon>
    </lineage>
</organism>
<comment type="caution">
    <text evidence="2">The sequence shown here is derived from an EMBL/GenBank/DDBJ whole genome shotgun (WGS) entry which is preliminary data.</text>
</comment>
<dbReference type="SUPFAM" id="SSF52821">
    <property type="entry name" value="Rhodanese/Cell cycle control phosphatase"/>
    <property type="match status" value="1"/>
</dbReference>